<evidence type="ECO:0000256" key="1">
    <source>
        <dbReference type="SAM" id="MobiDB-lite"/>
    </source>
</evidence>
<reference evidence="2" key="1">
    <citation type="journal article" date="2023" name="Science">
        <title>Genome structures resolve the early diversification of teleost fishes.</title>
        <authorList>
            <person name="Parey E."/>
            <person name="Louis A."/>
            <person name="Montfort J."/>
            <person name="Bouchez O."/>
            <person name="Roques C."/>
            <person name="Iampietro C."/>
            <person name="Lluch J."/>
            <person name="Castinel A."/>
            <person name="Donnadieu C."/>
            <person name="Desvignes T."/>
            <person name="Floi Bucao C."/>
            <person name="Jouanno E."/>
            <person name="Wen M."/>
            <person name="Mejri S."/>
            <person name="Dirks R."/>
            <person name="Jansen H."/>
            <person name="Henkel C."/>
            <person name="Chen W.J."/>
            <person name="Zahm M."/>
            <person name="Cabau C."/>
            <person name="Klopp C."/>
            <person name="Thompson A.W."/>
            <person name="Robinson-Rechavi M."/>
            <person name="Braasch I."/>
            <person name="Lecointre G."/>
            <person name="Bobe J."/>
            <person name="Postlethwait J.H."/>
            <person name="Berthelot C."/>
            <person name="Roest Crollius H."/>
            <person name="Guiguen Y."/>
        </authorList>
    </citation>
    <scope>NUCLEOTIDE SEQUENCE</scope>
    <source>
        <strain evidence="2">WJC10195</strain>
    </source>
</reference>
<feature type="compositionally biased region" description="Polar residues" evidence="1">
    <location>
        <begin position="320"/>
        <end position="341"/>
    </location>
</feature>
<feature type="compositionally biased region" description="Polar residues" evidence="1">
    <location>
        <begin position="144"/>
        <end position="157"/>
    </location>
</feature>
<feature type="compositionally biased region" description="Polar residues" evidence="1">
    <location>
        <begin position="64"/>
        <end position="73"/>
    </location>
</feature>
<evidence type="ECO:0000313" key="2">
    <source>
        <dbReference type="EMBL" id="KAJ8356778.1"/>
    </source>
</evidence>
<evidence type="ECO:0000313" key="3">
    <source>
        <dbReference type="Proteomes" id="UP001152622"/>
    </source>
</evidence>
<dbReference type="EMBL" id="JAINUF010000006">
    <property type="protein sequence ID" value="KAJ8356778.1"/>
    <property type="molecule type" value="Genomic_DNA"/>
</dbReference>
<sequence>MSKMPAKKKSCFQITSVTQAQVAASSITDDTESLDDPDESRTEDVSSEIFDVSRADFEPEACDISSSEETLNNVGEPETHIPQDGQLPTVSGPANGGFAFRNIVVAGVALVNQQGGAAGPTGQVPTAVAGVVQHPSPVPAGGVTNASVSGAQPTPAASTVSSTTTSTTSCSSRFRVIKLDHGTGEPFRRGRWTCMEFYERDSEGSVITRTVDSIRHANALDHSMDRDSGLGATGGSVAAPTTLSGPGPDPAASDCTFTTGPHLHPEPQPQNYSVGHQVLGGAFQTAGYAPVPSSIAVTVQVQGSVQPMAPQSLLPPGTNGAHQSLSLQHVQKSPSMPSGAQVQQFGYPAQQQLLSGHQPHGQPSLVPPGQVDYRPQHLPAQTLPVGPPVSQGPSPVMTPAAGTAPGLGPQPGERTGPLAPQGLLQEPGGGMGGGGMVSSPGGVQQQPSGQYQPAGVPGGVPAPLGPSHTVVSGIQNVGGSGVGALASVPNHVPSPAAQSPLSQPQGPHPTGVSAALAQGEDVRRKSDTPPQPLTISGKDLVKPLIPEGLALATPAGEQPVWNTHHHRRGRRWGIWSKCRCH</sequence>
<keyword evidence="3" id="KW-1185">Reference proteome</keyword>
<feature type="region of interest" description="Disordered" evidence="1">
    <location>
        <begin position="314"/>
        <end position="341"/>
    </location>
</feature>
<dbReference type="AlphaFoldDB" id="A0A9Q1FEE9"/>
<organism evidence="2 3">
    <name type="scientific">Synaphobranchus kaupii</name>
    <name type="common">Kaup's arrowtooth eel</name>
    <dbReference type="NCBI Taxonomy" id="118154"/>
    <lineage>
        <taxon>Eukaryota</taxon>
        <taxon>Metazoa</taxon>
        <taxon>Chordata</taxon>
        <taxon>Craniata</taxon>
        <taxon>Vertebrata</taxon>
        <taxon>Euteleostomi</taxon>
        <taxon>Actinopterygii</taxon>
        <taxon>Neopterygii</taxon>
        <taxon>Teleostei</taxon>
        <taxon>Anguilliformes</taxon>
        <taxon>Synaphobranchidae</taxon>
        <taxon>Synaphobranchus</taxon>
    </lineage>
</organism>
<feature type="compositionally biased region" description="Low complexity" evidence="1">
    <location>
        <begin position="158"/>
        <end position="167"/>
    </location>
</feature>
<dbReference type="OrthoDB" id="8961796at2759"/>
<comment type="caution">
    <text evidence="2">The sequence shown here is derived from an EMBL/GenBank/DDBJ whole genome shotgun (WGS) entry which is preliminary data.</text>
</comment>
<gene>
    <name evidence="2" type="ORF">SKAU_G00195720</name>
</gene>
<feature type="compositionally biased region" description="Polar residues" evidence="1">
    <location>
        <begin position="18"/>
        <end position="28"/>
    </location>
</feature>
<feature type="compositionally biased region" description="Gly residues" evidence="1">
    <location>
        <begin position="427"/>
        <end position="436"/>
    </location>
</feature>
<feature type="region of interest" description="Disordered" evidence="1">
    <location>
        <begin position="354"/>
        <end position="514"/>
    </location>
</feature>
<feature type="region of interest" description="Disordered" evidence="1">
    <location>
        <begin position="140"/>
        <end position="167"/>
    </location>
</feature>
<feature type="region of interest" description="Disordered" evidence="1">
    <location>
        <begin position="224"/>
        <end position="254"/>
    </location>
</feature>
<feature type="compositionally biased region" description="Low complexity" evidence="1">
    <location>
        <begin position="437"/>
        <end position="466"/>
    </location>
</feature>
<dbReference type="InterPro" id="IPR053049">
    <property type="entry name" value="TSC22_domain_protein_2"/>
</dbReference>
<protein>
    <recommendedName>
        <fullName evidence="4">TSC22 domain family protein 2</fullName>
    </recommendedName>
</protein>
<dbReference type="PANTHER" id="PTHR46894:SF1">
    <property type="entry name" value="TSC22 DOMAIN FAMILY PROTEIN 2"/>
    <property type="match status" value="1"/>
</dbReference>
<accession>A0A9Q1FEE9</accession>
<name>A0A9Q1FEE9_SYNKA</name>
<feature type="compositionally biased region" description="Acidic residues" evidence="1">
    <location>
        <begin position="29"/>
        <end position="38"/>
    </location>
</feature>
<feature type="region of interest" description="Disordered" evidence="1">
    <location>
        <begin position="18"/>
        <end position="90"/>
    </location>
</feature>
<feature type="region of interest" description="Disordered" evidence="1">
    <location>
        <begin position="520"/>
        <end position="539"/>
    </location>
</feature>
<evidence type="ECO:0008006" key="4">
    <source>
        <dbReference type="Google" id="ProtNLM"/>
    </source>
</evidence>
<feature type="compositionally biased region" description="Low complexity" evidence="1">
    <location>
        <begin position="483"/>
        <end position="505"/>
    </location>
</feature>
<dbReference type="PANTHER" id="PTHR46894">
    <property type="entry name" value="TSC22 DOMAIN FAMILY PROTEIN 2"/>
    <property type="match status" value="1"/>
</dbReference>
<proteinExistence type="predicted"/>
<dbReference type="Proteomes" id="UP001152622">
    <property type="component" value="Chromosome 6"/>
</dbReference>